<dbReference type="Pfam" id="PF12867">
    <property type="entry name" value="DinB_2"/>
    <property type="match status" value="1"/>
</dbReference>
<gene>
    <name evidence="2" type="ORF">MACH08_27270</name>
</gene>
<comment type="caution">
    <text evidence="2">The sequence shown here is derived from an EMBL/GenBank/DDBJ whole genome shotgun (WGS) entry which is preliminary data.</text>
</comment>
<dbReference type="InterPro" id="IPR034660">
    <property type="entry name" value="DinB/YfiT-like"/>
</dbReference>
<accession>A0ABQ5TMU1</accession>
<dbReference type="SUPFAM" id="SSF109854">
    <property type="entry name" value="DinB/YfiT-like putative metalloenzymes"/>
    <property type="match status" value="1"/>
</dbReference>
<evidence type="ECO:0000313" key="3">
    <source>
        <dbReference type="Proteomes" id="UP001275436"/>
    </source>
</evidence>
<dbReference type="EMBL" id="BSKO01000001">
    <property type="protein sequence ID" value="GLO66943.1"/>
    <property type="molecule type" value="Genomic_DNA"/>
</dbReference>
<keyword evidence="3" id="KW-1185">Reference proteome</keyword>
<dbReference type="RefSeq" id="WP_317958223.1">
    <property type="nucleotide sequence ID" value="NZ_BSKO01000001.1"/>
</dbReference>
<name>A0ABQ5TMU1_9BACI</name>
<organism evidence="2 3">
    <name type="scientific">Oceanobacillus kimchii</name>
    <dbReference type="NCBI Taxonomy" id="746691"/>
    <lineage>
        <taxon>Bacteria</taxon>
        <taxon>Bacillati</taxon>
        <taxon>Bacillota</taxon>
        <taxon>Bacilli</taxon>
        <taxon>Bacillales</taxon>
        <taxon>Bacillaceae</taxon>
        <taxon>Oceanobacillus</taxon>
    </lineage>
</organism>
<protein>
    <recommendedName>
        <fullName evidence="1">DinB-like domain-containing protein</fullName>
    </recommendedName>
</protein>
<dbReference type="Proteomes" id="UP001275436">
    <property type="component" value="Unassembled WGS sequence"/>
</dbReference>
<evidence type="ECO:0000313" key="2">
    <source>
        <dbReference type="EMBL" id="GLO66943.1"/>
    </source>
</evidence>
<evidence type="ECO:0000259" key="1">
    <source>
        <dbReference type="Pfam" id="PF12867"/>
    </source>
</evidence>
<reference evidence="2 3" key="1">
    <citation type="submission" date="2023-02" db="EMBL/GenBank/DDBJ databases">
        <title>Oceanobacillus kimchii IFOP_LL358 isolated form Alexandrium catenella lab strain.</title>
        <authorList>
            <person name="Gajardo G."/>
            <person name="Ueki S."/>
            <person name="Maruyama F."/>
        </authorList>
    </citation>
    <scope>NUCLEOTIDE SEQUENCE [LARGE SCALE GENOMIC DNA]</scope>
    <source>
        <strain evidence="2 3">IFOP_LL358</strain>
    </source>
</reference>
<dbReference type="Gene3D" id="1.20.120.450">
    <property type="entry name" value="dinb family like domain"/>
    <property type="match status" value="1"/>
</dbReference>
<proteinExistence type="predicted"/>
<feature type="domain" description="DinB-like" evidence="1">
    <location>
        <begin position="10"/>
        <end position="147"/>
    </location>
</feature>
<dbReference type="InterPro" id="IPR024775">
    <property type="entry name" value="DinB-like"/>
</dbReference>
<sequence>MYEHISIHMKQVRGITLNSLEKIPEELADHIPETYRNNIRWNFGHIIVVQEKLIFGVMNEKLEIPTTFIEYFKPGTSPNEWKGTPPSFNEIVKELTLQIDRIDNYAPYHLEETLPTPFINSSKMRFDTFSETLLFSFYHEALHMETIKRIYRLVK</sequence>